<proteinExistence type="predicted"/>
<protein>
    <submittedName>
        <fullName evidence="3">MBL fold metallo-hydrolase</fullName>
    </submittedName>
</protein>
<dbReference type="GO" id="GO:0016787">
    <property type="term" value="F:hydrolase activity"/>
    <property type="evidence" value="ECO:0007669"/>
    <property type="project" value="UniProtKB-KW"/>
</dbReference>
<dbReference type="Pfam" id="PF12706">
    <property type="entry name" value="Lactamase_B_2"/>
    <property type="match status" value="1"/>
</dbReference>
<dbReference type="AlphaFoldDB" id="A0A3D4V953"/>
<accession>A0A3D4V953</accession>
<dbReference type="PANTHER" id="PTHR43546:SF9">
    <property type="entry name" value="L-ASCORBATE-6-PHOSPHATE LACTONASE ULAG-RELATED"/>
    <property type="match status" value="1"/>
</dbReference>
<dbReference type="InterPro" id="IPR036866">
    <property type="entry name" value="RibonucZ/Hydroxyglut_hydro"/>
</dbReference>
<evidence type="ECO:0000313" key="4">
    <source>
        <dbReference type="Proteomes" id="UP000264071"/>
    </source>
</evidence>
<name>A0A3D4V953_9BACT</name>
<dbReference type="Gene3D" id="3.60.15.10">
    <property type="entry name" value="Ribonuclease Z/Hydroxyacylglutathione hydrolase-like"/>
    <property type="match status" value="1"/>
</dbReference>
<evidence type="ECO:0000313" key="3">
    <source>
        <dbReference type="EMBL" id="HCT57631.1"/>
    </source>
</evidence>
<dbReference type="InterPro" id="IPR050114">
    <property type="entry name" value="UPF0173_UPF0282_UlaG_hydrolase"/>
</dbReference>
<feature type="domain" description="Metallo-beta-lactamase" evidence="2">
    <location>
        <begin position="22"/>
        <end position="222"/>
    </location>
</feature>
<dbReference type="InterPro" id="IPR001279">
    <property type="entry name" value="Metallo-B-lactamas"/>
</dbReference>
<reference evidence="3 4" key="1">
    <citation type="journal article" date="2018" name="Nat. Biotechnol.">
        <title>A standardized bacterial taxonomy based on genome phylogeny substantially revises the tree of life.</title>
        <authorList>
            <person name="Parks D.H."/>
            <person name="Chuvochina M."/>
            <person name="Waite D.W."/>
            <person name="Rinke C."/>
            <person name="Skarshewski A."/>
            <person name="Chaumeil P.A."/>
            <person name="Hugenholtz P."/>
        </authorList>
    </citation>
    <scope>NUCLEOTIDE SEQUENCE [LARGE SCALE GENOMIC DNA]</scope>
    <source>
        <strain evidence="3">UBA8844</strain>
    </source>
</reference>
<gene>
    <name evidence="3" type="ORF">DGD08_10570</name>
</gene>
<dbReference type="OMA" id="DCILLSH"/>
<evidence type="ECO:0000259" key="2">
    <source>
        <dbReference type="Pfam" id="PF12706"/>
    </source>
</evidence>
<keyword evidence="1 3" id="KW-0378">Hydrolase</keyword>
<sequence>MDHIRVTHIGGPTTLIEIGPWRLLTDPTFDAPGRRYSFGWGSSSKKLAGPAMAADDLPSIDAVLLSHDQHADNLDDTGRALLPRARHVITTVAGARRLRGNALGLAPWQDMSLAATDKPPLRITATPCRHGAPLVAKLAGDVIGFALEWEGQQHGALWISGDTVMFPGVREVPQRLSISVLLLHLGGVHFGITGPIRYTACAREIADFAALSRARQVIPIHYEGWSHFERSDAFADAMASLPAPLQTAVRPIPIGEAVDIPV</sequence>
<evidence type="ECO:0000256" key="1">
    <source>
        <dbReference type="ARBA" id="ARBA00022801"/>
    </source>
</evidence>
<dbReference type="SUPFAM" id="SSF56281">
    <property type="entry name" value="Metallo-hydrolase/oxidoreductase"/>
    <property type="match status" value="1"/>
</dbReference>
<dbReference type="Proteomes" id="UP000264071">
    <property type="component" value="Unassembled WGS sequence"/>
</dbReference>
<dbReference type="EMBL" id="DPIY01000010">
    <property type="protein sequence ID" value="HCT57631.1"/>
    <property type="molecule type" value="Genomic_DNA"/>
</dbReference>
<dbReference type="PANTHER" id="PTHR43546">
    <property type="entry name" value="UPF0173 METAL-DEPENDENT HYDROLASE MJ1163-RELATED"/>
    <property type="match status" value="1"/>
</dbReference>
<organism evidence="3 4">
    <name type="scientific">Gemmatimonas aurantiaca</name>
    <dbReference type="NCBI Taxonomy" id="173480"/>
    <lineage>
        <taxon>Bacteria</taxon>
        <taxon>Pseudomonadati</taxon>
        <taxon>Gemmatimonadota</taxon>
        <taxon>Gemmatimonadia</taxon>
        <taxon>Gemmatimonadales</taxon>
        <taxon>Gemmatimonadaceae</taxon>
        <taxon>Gemmatimonas</taxon>
    </lineage>
</organism>
<comment type="caution">
    <text evidence="3">The sequence shown here is derived from an EMBL/GenBank/DDBJ whole genome shotgun (WGS) entry which is preliminary data.</text>
</comment>